<evidence type="ECO:0000256" key="4">
    <source>
        <dbReference type="ARBA" id="ARBA00023163"/>
    </source>
</evidence>
<dbReference type="InterPro" id="IPR011006">
    <property type="entry name" value="CheY-like_superfamily"/>
</dbReference>
<evidence type="ECO:0000256" key="5">
    <source>
        <dbReference type="PROSITE-ProRule" id="PRU00169"/>
    </source>
</evidence>
<reference evidence="8 9" key="1">
    <citation type="submission" date="2022-10" db="EMBL/GenBank/DDBJ databases">
        <title>The complete genomes of actinobacterial strains from the NBC collection.</title>
        <authorList>
            <person name="Joergensen T.S."/>
            <person name="Alvarez Arevalo M."/>
            <person name="Sterndorff E.B."/>
            <person name="Faurdal D."/>
            <person name="Vuksanovic O."/>
            <person name="Mourched A.-S."/>
            <person name="Charusanti P."/>
            <person name="Shaw S."/>
            <person name="Blin K."/>
            <person name="Weber T."/>
        </authorList>
    </citation>
    <scope>NUCLEOTIDE SEQUENCE [LARGE SCALE GENOMIC DNA]</scope>
    <source>
        <strain evidence="8 9">NBC_00319</strain>
    </source>
</reference>
<dbReference type="Pfam" id="PF00196">
    <property type="entry name" value="GerE"/>
    <property type="match status" value="1"/>
</dbReference>
<dbReference type="CDD" id="cd17535">
    <property type="entry name" value="REC_NarL-like"/>
    <property type="match status" value="1"/>
</dbReference>
<dbReference type="PANTHER" id="PTHR43214">
    <property type="entry name" value="TWO-COMPONENT RESPONSE REGULATOR"/>
    <property type="match status" value="1"/>
</dbReference>
<keyword evidence="1 5" id="KW-0597">Phosphoprotein</keyword>
<dbReference type="SMART" id="SM00421">
    <property type="entry name" value="HTH_LUXR"/>
    <property type="match status" value="1"/>
</dbReference>
<evidence type="ECO:0000256" key="3">
    <source>
        <dbReference type="ARBA" id="ARBA00023125"/>
    </source>
</evidence>
<dbReference type="InterPro" id="IPR039420">
    <property type="entry name" value="WalR-like"/>
</dbReference>
<proteinExistence type="predicted"/>
<dbReference type="Pfam" id="PF00072">
    <property type="entry name" value="Response_reg"/>
    <property type="match status" value="1"/>
</dbReference>
<dbReference type="CDD" id="cd06170">
    <property type="entry name" value="LuxR_C_like"/>
    <property type="match status" value="1"/>
</dbReference>
<organism evidence="8 9">
    <name type="scientific">Williamsia herbipolensis</name>
    <dbReference type="NCBI Taxonomy" id="1603258"/>
    <lineage>
        <taxon>Bacteria</taxon>
        <taxon>Bacillati</taxon>
        <taxon>Actinomycetota</taxon>
        <taxon>Actinomycetes</taxon>
        <taxon>Mycobacteriales</taxon>
        <taxon>Nocardiaceae</taxon>
        <taxon>Williamsia</taxon>
    </lineage>
</organism>
<evidence type="ECO:0000256" key="1">
    <source>
        <dbReference type="ARBA" id="ARBA00022553"/>
    </source>
</evidence>
<dbReference type="InterPro" id="IPR001789">
    <property type="entry name" value="Sig_transdc_resp-reg_receiver"/>
</dbReference>
<dbReference type="SMART" id="SM00448">
    <property type="entry name" value="REC"/>
    <property type="match status" value="1"/>
</dbReference>
<evidence type="ECO:0000313" key="9">
    <source>
        <dbReference type="Proteomes" id="UP001432128"/>
    </source>
</evidence>
<dbReference type="PANTHER" id="PTHR43214:SF24">
    <property type="entry name" value="TRANSCRIPTIONAL REGULATORY PROTEIN NARL-RELATED"/>
    <property type="match status" value="1"/>
</dbReference>
<dbReference type="InterPro" id="IPR058245">
    <property type="entry name" value="NreC/VraR/RcsB-like_REC"/>
</dbReference>
<dbReference type="GO" id="GO:0003677">
    <property type="term" value="F:DNA binding"/>
    <property type="evidence" value="ECO:0007669"/>
    <property type="project" value="UniProtKB-KW"/>
</dbReference>
<dbReference type="PROSITE" id="PS50110">
    <property type="entry name" value="RESPONSE_REGULATORY"/>
    <property type="match status" value="1"/>
</dbReference>
<protein>
    <submittedName>
        <fullName evidence="8">Response regulator transcription factor</fullName>
    </submittedName>
</protein>
<dbReference type="PRINTS" id="PR00038">
    <property type="entry name" value="HTHLUXR"/>
</dbReference>
<keyword evidence="9" id="KW-1185">Reference proteome</keyword>
<dbReference type="Proteomes" id="UP001432128">
    <property type="component" value="Chromosome"/>
</dbReference>
<dbReference type="KEGG" id="whr:OG579_11835"/>
<evidence type="ECO:0000256" key="2">
    <source>
        <dbReference type="ARBA" id="ARBA00023015"/>
    </source>
</evidence>
<dbReference type="SUPFAM" id="SSF52172">
    <property type="entry name" value="CheY-like"/>
    <property type="match status" value="1"/>
</dbReference>
<dbReference type="PROSITE" id="PS00622">
    <property type="entry name" value="HTH_LUXR_1"/>
    <property type="match status" value="1"/>
</dbReference>
<feature type="domain" description="Response regulatory" evidence="7">
    <location>
        <begin position="11"/>
        <end position="127"/>
    </location>
</feature>
<evidence type="ECO:0000313" key="8">
    <source>
        <dbReference type="EMBL" id="WUM18445.1"/>
    </source>
</evidence>
<keyword evidence="4" id="KW-0804">Transcription</keyword>
<accession>A0AAU4JX90</accession>
<feature type="domain" description="HTH luxR-type" evidence="6">
    <location>
        <begin position="157"/>
        <end position="222"/>
    </location>
</feature>
<evidence type="ECO:0000259" key="7">
    <source>
        <dbReference type="PROSITE" id="PS50110"/>
    </source>
</evidence>
<dbReference type="GO" id="GO:0000160">
    <property type="term" value="P:phosphorelay signal transduction system"/>
    <property type="evidence" value="ECO:0007669"/>
    <property type="project" value="InterPro"/>
</dbReference>
<evidence type="ECO:0000259" key="6">
    <source>
        <dbReference type="PROSITE" id="PS50043"/>
    </source>
</evidence>
<dbReference type="RefSeq" id="WP_328856087.1">
    <property type="nucleotide sequence ID" value="NZ_CP108021.1"/>
</dbReference>
<dbReference type="EMBL" id="CP108021">
    <property type="protein sequence ID" value="WUM18445.1"/>
    <property type="molecule type" value="Genomic_DNA"/>
</dbReference>
<feature type="modified residue" description="4-aspartylphosphate" evidence="5">
    <location>
        <position position="62"/>
    </location>
</feature>
<dbReference type="Gene3D" id="3.40.50.2300">
    <property type="match status" value="1"/>
</dbReference>
<dbReference type="GO" id="GO:0006355">
    <property type="term" value="P:regulation of DNA-templated transcription"/>
    <property type="evidence" value="ECO:0007669"/>
    <property type="project" value="InterPro"/>
</dbReference>
<keyword evidence="2" id="KW-0805">Transcription regulation</keyword>
<dbReference type="AlphaFoldDB" id="A0AAU4JX90"/>
<sequence>MTAADSAQPIRVVIADDQATIRDALAAMLDLVADLSIVGTAADGAALVDLVAEHQPDVVLTDLRMPGMDGAEATRIIGESSPDLPVVVLTTFDDDESIFRALDAGARGYLTKDANRHEIAAAIRAAAAGQSVLDRTVQQRLLAGAVRSAGPSVATASPAELDALTAREREVLVHMTDGSSNREIAKALFVSESTVKTHINNVFAKLALRDRGQAIAFAHRHGLANG</sequence>
<keyword evidence="3" id="KW-0238">DNA-binding</keyword>
<dbReference type="InterPro" id="IPR000792">
    <property type="entry name" value="Tscrpt_reg_LuxR_C"/>
</dbReference>
<gene>
    <name evidence="8" type="ORF">OG579_11835</name>
</gene>
<name>A0AAU4JX90_9NOCA</name>
<dbReference type="PROSITE" id="PS50043">
    <property type="entry name" value="HTH_LUXR_2"/>
    <property type="match status" value="1"/>
</dbReference>